<feature type="binding site" evidence="1">
    <location>
        <begin position="131"/>
        <end position="137"/>
    </location>
    <ligand>
        <name>(6S)-NADPHX</name>
        <dbReference type="ChEBI" id="CHEBI:64076"/>
    </ligand>
</feature>
<keyword evidence="1" id="KW-0521">NADP</keyword>
<name>A0A919UKR1_9MICO</name>
<comment type="function">
    <text evidence="1">Catalyzes the epimerization of the S- and R-forms of NAD(P)HX, a damaged form of NAD(P)H that is a result of enzymatic or heat-dependent hydration. This is a prerequisite for the S-specific NAD(P)H-hydrate dehydratase to allow the repair of both epimers of NAD(P)HX.</text>
</comment>
<comment type="caution">
    <text evidence="1">Lacks conserved residue(s) required for the propagation of feature annotation.</text>
</comment>
<keyword evidence="1" id="KW-0520">NAD</keyword>
<accession>A0A919UKR1</accession>
<dbReference type="EC" id="5.1.99.6" evidence="1"/>
<feature type="binding site" evidence="1">
    <location>
        <begin position="62"/>
        <end position="66"/>
    </location>
    <ligand>
        <name>(6S)-NADPHX</name>
        <dbReference type="ChEBI" id="CHEBI:64076"/>
    </ligand>
</feature>
<protein>
    <recommendedName>
        <fullName evidence="1">NAD(P)H-hydrate epimerase</fullName>
        <ecNumber evidence="1">5.1.99.6</ecNumber>
    </recommendedName>
    <alternativeName>
        <fullName evidence="1">NAD(P)HX epimerase</fullName>
    </alternativeName>
</protein>
<dbReference type="RefSeq" id="WP_203657118.1">
    <property type="nucleotide sequence ID" value="NZ_BONR01000006.1"/>
</dbReference>
<evidence type="ECO:0000313" key="4">
    <source>
        <dbReference type="Proteomes" id="UP000652354"/>
    </source>
</evidence>
<evidence type="ECO:0000313" key="3">
    <source>
        <dbReference type="EMBL" id="GIG55526.1"/>
    </source>
</evidence>
<keyword evidence="1" id="KW-0547">Nucleotide-binding</keyword>
<evidence type="ECO:0000256" key="1">
    <source>
        <dbReference type="HAMAP-Rule" id="MF_01966"/>
    </source>
</evidence>
<feature type="binding site" evidence="1">
    <location>
        <position position="63"/>
    </location>
    <ligand>
        <name>K(+)</name>
        <dbReference type="ChEBI" id="CHEBI:29103"/>
    </ligand>
</feature>
<dbReference type="PROSITE" id="PS51385">
    <property type="entry name" value="YJEF_N"/>
    <property type="match status" value="1"/>
</dbReference>
<comment type="caution">
    <text evidence="3">The sequence shown here is derived from an EMBL/GenBank/DDBJ whole genome shotgun (WGS) entry which is preliminary data.</text>
</comment>
<evidence type="ECO:0000259" key="2">
    <source>
        <dbReference type="PROSITE" id="PS51385"/>
    </source>
</evidence>
<comment type="catalytic activity">
    <reaction evidence="1">
        <text>(6R)-NADPHX = (6S)-NADPHX</text>
        <dbReference type="Rhea" id="RHEA:32227"/>
        <dbReference type="ChEBI" id="CHEBI:64076"/>
        <dbReference type="ChEBI" id="CHEBI:64077"/>
        <dbReference type="EC" id="5.1.99.6"/>
    </reaction>
</comment>
<dbReference type="Gene3D" id="3.40.50.10260">
    <property type="entry name" value="YjeF N-terminal domain"/>
    <property type="match status" value="1"/>
</dbReference>
<dbReference type="AlphaFoldDB" id="A0A919UKR1"/>
<dbReference type="InterPro" id="IPR036652">
    <property type="entry name" value="YjeF_N_dom_sf"/>
</dbReference>
<dbReference type="HAMAP" id="MF_01966">
    <property type="entry name" value="NADHX_epimerase"/>
    <property type="match status" value="1"/>
</dbReference>
<dbReference type="Proteomes" id="UP000652354">
    <property type="component" value="Unassembled WGS sequence"/>
</dbReference>
<dbReference type="Pfam" id="PF03853">
    <property type="entry name" value="YjeF_N"/>
    <property type="match status" value="1"/>
</dbReference>
<organism evidence="3 4">
    <name type="scientific">Demequina activiva</name>
    <dbReference type="NCBI Taxonomy" id="1582364"/>
    <lineage>
        <taxon>Bacteria</taxon>
        <taxon>Bacillati</taxon>
        <taxon>Actinomycetota</taxon>
        <taxon>Actinomycetes</taxon>
        <taxon>Micrococcales</taxon>
        <taxon>Demequinaceae</taxon>
        <taxon>Demequina</taxon>
    </lineage>
</organism>
<keyword evidence="1" id="KW-0630">Potassium</keyword>
<comment type="cofactor">
    <cofactor evidence="1">
        <name>K(+)</name>
        <dbReference type="ChEBI" id="CHEBI:29103"/>
    </cofactor>
    <text evidence="1">Binds 1 potassium ion per subunit.</text>
</comment>
<gene>
    <name evidence="1" type="primary">nnrE</name>
    <name evidence="3" type="ORF">Dac01nite_22780</name>
</gene>
<dbReference type="GO" id="GO:0046872">
    <property type="term" value="F:metal ion binding"/>
    <property type="evidence" value="ECO:0007669"/>
    <property type="project" value="UniProtKB-KW"/>
</dbReference>
<dbReference type="EMBL" id="BONR01000006">
    <property type="protein sequence ID" value="GIG55526.1"/>
    <property type="molecule type" value="Genomic_DNA"/>
</dbReference>
<proteinExistence type="inferred from homology"/>
<feature type="binding site" evidence="1">
    <location>
        <position position="159"/>
    </location>
    <ligand>
        <name>(6S)-NADPHX</name>
        <dbReference type="ChEBI" id="CHEBI:64076"/>
    </ligand>
</feature>
<dbReference type="GO" id="GO:0000166">
    <property type="term" value="F:nucleotide binding"/>
    <property type="evidence" value="ECO:0007669"/>
    <property type="project" value="UniProtKB-KW"/>
</dbReference>
<dbReference type="SUPFAM" id="SSF64153">
    <property type="entry name" value="YjeF N-terminal domain-like"/>
    <property type="match status" value="1"/>
</dbReference>
<reference evidence="3" key="1">
    <citation type="submission" date="2021-01" db="EMBL/GenBank/DDBJ databases">
        <title>Whole genome shotgun sequence of Demequina activiva NBRC 110675.</title>
        <authorList>
            <person name="Komaki H."/>
            <person name="Tamura T."/>
        </authorList>
    </citation>
    <scope>NUCLEOTIDE SEQUENCE</scope>
    <source>
        <strain evidence="3">NBRC 110675</strain>
    </source>
</reference>
<feature type="binding site" evidence="1">
    <location>
        <position position="127"/>
    </location>
    <ligand>
        <name>K(+)</name>
        <dbReference type="ChEBI" id="CHEBI:29103"/>
    </ligand>
</feature>
<feature type="domain" description="YjeF N-terminal" evidence="2">
    <location>
        <begin position="10"/>
        <end position="213"/>
    </location>
</feature>
<comment type="catalytic activity">
    <reaction evidence="1">
        <text>(6R)-NADHX = (6S)-NADHX</text>
        <dbReference type="Rhea" id="RHEA:32215"/>
        <dbReference type="ChEBI" id="CHEBI:64074"/>
        <dbReference type="ChEBI" id="CHEBI:64075"/>
        <dbReference type="EC" id="5.1.99.6"/>
    </reaction>
</comment>
<dbReference type="NCBIfam" id="TIGR00197">
    <property type="entry name" value="yjeF_nterm"/>
    <property type="match status" value="1"/>
</dbReference>
<dbReference type="GO" id="GO:0052856">
    <property type="term" value="F:NAD(P)HX epimerase activity"/>
    <property type="evidence" value="ECO:0007669"/>
    <property type="project" value="UniProtKB-UniRule"/>
</dbReference>
<keyword evidence="1" id="KW-0479">Metal-binding</keyword>
<keyword evidence="1" id="KW-0413">Isomerase</keyword>
<feature type="binding site" evidence="1">
    <location>
        <position position="162"/>
    </location>
    <ligand>
        <name>K(+)</name>
        <dbReference type="ChEBI" id="CHEBI:29103"/>
    </ligand>
</feature>
<comment type="similarity">
    <text evidence="1">Belongs to the NnrE/AIBP family.</text>
</comment>
<dbReference type="InterPro" id="IPR004443">
    <property type="entry name" value="YjeF_N_dom"/>
</dbReference>
<sequence>MATVMTVQQTRDAEARAMRTVSERTLMARAADAVAAEAEAMLAERTGRIRGARVAVLAGSGANGGDAMLAGARLHYRGAEVTVALVGSSGHEQGLGEAQAAGASVVDARTDPSSASAAVVSADLVIDGIVGIGGRPGLREPASTLVAAIPHTAAVLAVDVPSGVGVDDGAIDGPHVKADATVTFTAAKPCLVTEPARSSAGRVVIADVGVPRR</sequence>
<keyword evidence="4" id="KW-1185">Reference proteome</keyword>